<dbReference type="KEGG" id="cmos:111460307"/>
<dbReference type="GO" id="GO:0009733">
    <property type="term" value="P:response to auxin"/>
    <property type="evidence" value="ECO:0007669"/>
    <property type="project" value="InterPro"/>
</dbReference>
<dbReference type="PANTHER" id="PTHR31374">
    <property type="entry name" value="AUXIN-INDUCED PROTEIN-LIKE-RELATED"/>
    <property type="match status" value="1"/>
</dbReference>
<name>A0A6J1H5H7_CUCMO</name>
<evidence type="ECO:0000256" key="1">
    <source>
        <dbReference type="ARBA" id="ARBA00006974"/>
    </source>
</evidence>
<dbReference type="RefSeq" id="XP_022959278.1">
    <property type="nucleotide sequence ID" value="XM_023103510.1"/>
</dbReference>
<gene>
    <name evidence="3" type="primary">LOC111460307</name>
</gene>
<dbReference type="AlphaFoldDB" id="A0A6J1H5H7"/>
<comment type="similarity">
    <text evidence="1">Belongs to the ARG7 family.</text>
</comment>
<keyword evidence="2" id="KW-1185">Reference proteome</keyword>
<organism evidence="2 3">
    <name type="scientific">Cucurbita moschata</name>
    <name type="common">Winter crookneck squash</name>
    <name type="synonym">Cucurbita pepo var. moschata</name>
    <dbReference type="NCBI Taxonomy" id="3662"/>
    <lineage>
        <taxon>Eukaryota</taxon>
        <taxon>Viridiplantae</taxon>
        <taxon>Streptophyta</taxon>
        <taxon>Embryophyta</taxon>
        <taxon>Tracheophyta</taxon>
        <taxon>Spermatophyta</taxon>
        <taxon>Magnoliopsida</taxon>
        <taxon>eudicotyledons</taxon>
        <taxon>Gunneridae</taxon>
        <taxon>Pentapetalae</taxon>
        <taxon>rosids</taxon>
        <taxon>fabids</taxon>
        <taxon>Cucurbitales</taxon>
        <taxon>Cucurbitaceae</taxon>
        <taxon>Cucurbiteae</taxon>
        <taxon>Cucurbita</taxon>
    </lineage>
</organism>
<reference evidence="3" key="1">
    <citation type="submission" date="2025-08" db="UniProtKB">
        <authorList>
            <consortium name="RefSeq"/>
        </authorList>
    </citation>
    <scope>IDENTIFICATION</scope>
    <source>
        <tissue evidence="3">Young leaves</tissue>
    </source>
</reference>
<evidence type="ECO:0000313" key="2">
    <source>
        <dbReference type="Proteomes" id="UP000504609"/>
    </source>
</evidence>
<protein>
    <submittedName>
        <fullName evidence="3">Auxin-responsive protein SAUR36-like</fullName>
    </submittedName>
</protein>
<sequence length="166" mass="19855">MRKLRGFKLRKRLVLFSRWLCRNIRPATRYYRLSQEDSSPELKLSSRLLSWSRGLSFLRRAEPVREKRNPVPKGQLAVYVGESGGEFSRVLVPVVYFKHRLFIELLREAEDEYGFEHKKGITFPCGYSEFERILTRIRDCRHWRSSGSCCSPEEEDVWRLEARLRR</sequence>
<accession>A0A6J1H5H7</accession>
<dbReference type="PANTHER" id="PTHR31374:SF388">
    <property type="entry name" value="AUXIN-RESPONSIVE PROTEIN SAUR36"/>
    <property type="match status" value="1"/>
</dbReference>
<dbReference type="Pfam" id="PF02519">
    <property type="entry name" value="Auxin_inducible"/>
    <property type="match status" value="1"/>
</dbReference>
<dbReference type="Proteomes" id="UP000504609">
    <property type="component" value="Unplaced"/>
</dbReference>
<proteinExistence type="inferred from homology"/>
<dbReference type="InterPro" id="IPR003676">
    <property type="entry name" value="SAUR_fam"/>
</dbReference>
<evidence type="ECO:0000313" key="3">
    <source>
        <dbReference type="RefSeq" id="XP_022959278.1"/>
    </source>
</evidence>
<dbReference type="GeneID" id="111460307"/>